<name>A0A5M6D8F3_9BACT</name>
<dbReference type="EMBL" id="VWOX01000005">
    <property type="protein sequence ID" value="KAA5543824.1"/>
    <property type="molecule type" value="Genomic_DNA"/>
</dbReference>
<dbReference type="Pfam" id="PF00534">
    <property type="entry name" value="Glycos_transf_1"/>
    <property type="match status" value="1"/>
</dbReference>
<reference evidence="2 3" key="1">
    <citation type="submission" date="2019-08" db="EMBL/GenBank/DDBJ databases">
        <authorList>
            <person name="Dhanesh K."/>
            <person name="Kumar G."/>
            <person name="Sasikala C."/>
            <person name="Venkata Ramana C."/>
        </authorList>
    </citation>
    <scope>NUCLEOTIDE SEQUENCE [LARGE SCALE GENOMIC DNA]</scope>
    <source>
        <strain evidence="2 3">JC645</strain>
    </source>
</reference>
<keyword evidence="2" id="KW-0808">Transferase</keyword>
<dbReference type="InterPro" id="IPR050194">
    <property type="entry name" value="Glycosyltransferase_grp1"/>
</dbReference>
<protein>
    <submittedName>
        <fullName evidence="2">Glycosyltransferase family 4 protein</fullName>
    </submittedName>
</protein>
<comment type="caution">
    <text evidence="2">The sequence shown here is derived from an EMBL/GenBank/DDBJ whole genome shotgun (WGS) entry which is preliminary data.</text>
</comment>
<dbReference type="PANTHER" id="PTHR45947">
    <property type="entry name" value="SULFOQUINOVOSYL TRANSFERASE SQD2"/>
    <property type="match status" value="1"/>
</dbReference>
<dbReference type="GO" id="GO:0016757">
    <property type="term" value="F:glycosyltransferase activity"/>
    <property type="evidence" value="ECO:0007669"/>
    <property type="project" value="InterPro"/>
</dbReference>
<feature type="domain" description="Glycosyl transferase family 1" evidence="1">
    <location>
        <begin position="197"/>
        <end position="363"/>
    </location>
</feature>
<dbReference type="AlphaFoldDB" id="A0A5M6D8F3"/>
<proteinExistence type="predicted"/>
<dbReference type="SUPFAM" id="SSF53756">
    <property type="entry name" value="UDP-Glycosyltransferase/glycogen phosphorylase"/>
    <property type="match status" value="1"/>
</dbReference>
<gene>
    <name evidence="2" type="ORF">FYK55_11685</name>
</gene>
<dbReference type="CDD" id="cd03801">
    <property type="entry name" value="GT4_PimA-like"/>
    <property type="match status" value="1"/>
</dbReference>
<accession>A0A5M6D8F3</accession>
<dbReference type="Proteomes" id="UP000324479">
    <property type="component" value="Unassembled WGS sequence"/>
</dbReference>
<evidence type="ECO:0000259" key="1">
    <source>
        <dbReference type="Pfam" id="PF00534"/>
    </source>
</evidence>
<evidence type="ECO:0000313" key="2">
    <source>
        <dbReference type="EMBL" id="KAA5543824.1"/>
    </source>
</evidence>
<keyword evidence="3" id="KW-1185">Reference proteome</keyword>
<organism evidence="2 3">
    <name type="scientific">Roseiconus nitratireducens</name>
    <dbReference type="NCBI Taxonomy" id="2605748"/>
    <lineage>
        <taxon>Bacteria</taxon>
        <taxon>Pseudomonadati</taxon>
        <taxon>Planctomycetota</taxon>
        <taxon>Planctomycetia</taxon>
        <taxon>Pirellulales</taxon>
        <taxon>Pirellulaceae</taxon>
        <taxon>Roseiconus</taxon>
    </lineage>
</organism>
<dbReference type="InterPro" id="IPR001296">
    <property type="entry name" value="Glyco_trans_1"/>
</dbReference>
<dbReference type="Gene3D" id="3.40.50.2000">
    <property type="entry name" value="Glycogen Phosphorylase B"/>
    <property type="match status" value="2"/>
</dbReference>
<dbReference type="RefSeq" id="WP_150076576.1">
    <property type="nucleotide sequence ID" value="NZ_VWOX01000005.1"/>
</dbReference>
<sequence>MMKLAFLTTHPIQYQVPVFRHLAESDQMDFKALFCSLPTPEQQGAEFGIKFQWDIPLLEGYDHHVLENVSSNPGLMHFRGCDTPGVADYLRTQAFDAVVINGWVVKSCLQTARACKRLGIPCIVRGEANNLRRRAWWKRMIHRRLMRLYDAFCPIGKASAAFYRQLGIDDRRMFLAPYCIENERIASTSPRDAESVRKARQRFGIAPEKTCFLFCGKLIEKKQPIGLLEAVGRARALGADFEVLIVGDGAQREACERIAAERSLDVKFAGFLNQSEIGAAYSASDALVLPSDTGETWGLVVNEAFAAGLPALVSDQVGCHPDLIQEGVTGWVHPFGRWQALAEQLCVAASDRSRLATMGRNANDLVQRYSPRAAAEGILEAARFATSRGASHA</sequence>
<evidence type="ECO:0000313" key="3">
    <source>
        <dbReference type="Proteomes" id="UP000324479"/>
    </source>
</evidence>
<dbReference type="PANTHER" id="PTHR45947:SF3">
    <property type="entry name" value="SULFOQUINOVOSYL TRANSFERASE SQD2"/>
    <property type="match status" value="1"/>
</dbReference>